<dbReference type="EMBL" id="BSUJ01000001">
    <property type="protein sequence ID" value="GMA18556.1"/>
    <property type="molecule type" value="Genomic_DNA"/>
</dbReference>
<comment type="caution">
    <text evidence="1">The sequence shown here is derived from an EMBL/GenBank/DDBJ whole genome shotgun (WGS) entry which is preliminary data.</text>
</comment>
<keyword evidence="2" id="KW-1185">Reference proteome</keyword>
<protein>
    <submittedName>
        <fullName evidence="1">Uncharacterized protein</fullName>
    </submittedName>
</protein>
<gene>
    <name evidence="1" type="ORF">GCM10025862_05770</name>
</gene>
<name>A0ABQ6HJF1_9MICO</name>
<dbReference type="Proteomes" id="UP001157109">
    <property type="component" value="Unassembled WGS sequence"/>
</dbReference>
<evidence type="ECO:0000313" key="1">
    <source>
        <dbReference type="EMBL" id="GMA18556.1"/>
    </source>
</evidence>
<proteinExistence type="predicted"/>
<dbReference type="RefSeq" id="WP_241444349.1">
    <property type="nucleotide sequence ID" value="NZ_BSUJ01000001.1"/>
</dbReference>
<reference evidence="2" key="1">
    <citation type="journal article" date="2019" name="Int. J. Syst. Evol. Microbiol.">
        <title>The Global Catalogue of Microorganisms (GCM) 10K type strain sequencing project: providing services to taxonomists for standard genome sequencing and annotation.</title>
        <authorList>
            <consortium name="The Broad Institute Genomics Platform"/>
            <consortium name="The Broad Institute Genome Sequencing Center for Infectious Disease"/>
            <person name="Wu L."/>
            <person name="Ma J."/>
        </authorList>
    </citation>
    <scope>NUCLEOTIDE SEQUENCE [LARGE SCALE GENOMIC DNA]</scope>
    <source>
        <strain evidence="2">NBRC 105830</strain>
    </source>
</reference>
<evidence type="ECO:0000313" key="2">
    <source>
        <dbReference type="Proteomes" id="UP001157109"/>
    </source>
</evidence>
<accession>A0ABQ6HJF1</accession>
<sequence>MRWDALFDDLDGQWDAEQRLEREGEVVDRLRREQAALTLDDRLAATHGRRLSVELLGGLRLSGAVVDLGDGWFQLEDAGRALVVTSAVTTLTGLGRGAGPAGGSRRLGLGYALRRVSRDRRSVRMHLVDGQVREGHLGAVGADHVELHEHPVDVSARRRETRAVVVVTHRALAAVLEA</sequence>
<organism evidence="1 2">
    <name type="scientific">Arsenicicoccus piscis</name>
    <dbReference type="NCBI Taxonomy" id="673954"/>
    <lineage>
        <taxon>Bacteria</taxon>
        <taxon>Bacillati</taxon>
        <taxon>Actinomycetota</taxon>
        <taxon>Actinomycetes</taxon>
        <taxon>Micrococcales</taxon>
        <taxon>Intrasporangiaceae</taxon>
        <taxon>Arsenicicoccus</taxon>
    </lineage>
</organism>